<comment type="caution">
    <text evidence="1">The sequence shown here is derived from an EMBL/GenBank/DDBJ whole genome shotgun (WGS) entry which is preliminary data.</text>
</comment>
<accession>A0A212F1G8</accession>
<dbReference type="AlphaFoldDB" id="A0A212F1G8"/>
<sequence length="101" mass="11925">MSSETENVHLKDNTDLQIQKMIEKHEKKVETNGLEVPRKSHRLSFMEEESLKERNRLQLLKQIAAILKQGDERYSKETLHRTFQDDVRRINGKDSIIPLIV</sequence>
<dbReference type="KEGG" id="dpl:KGM_209315"/>
<evidence type="ECO:0000313" key="1">
    <source>
        <dbReference type="EMBL" id="OWR47577.1"/>
    </source>
</evidence>
<reference evidence="1 2" key="1">
    <citation type="journal article" date="2011" name="Cell">
        <title>The monarch butterfly genome yields insights into long-distance migration.</title>
        <authorList>
            <person name="Zhan S."/>
            <person name="Merlin C."/>
            <person name="Boore J.L."/>
            <person name="Reppert S.M."/>
        </authorList>
    </citation>
    <scope>NUCLEOTIDE SEQUENCE [LARGE SCALE GENOMIC DNA]</scope>
    <source>
        <strain evidence="1">F-2</strain>
    </source>
</reference>
<protein>
    <submittedName>
        <fullName evidence="1">Uncharacterized protein</fullName>
    </submittedName>
</protein>
<dbReference type="InParanoid" id="A0A212F1G8"/>
<organism evidence="1 2">
    <name type="scientific">Danaus plexippus plexippus</name>
    <dbReference type="NCBI Taxonomy" id="278856"/>
    <lineage>
        <taxon>Eukaryota</taxon>
        <taxon>Metazoa</taxon>
        <taxon>Ecdysozoa</taxon>
        <taxon>Arthropoda</taxon>
        <taxon>Hexapoda</taxon>
        <taxon>Insecta</taxon>
        <taxon>Pterygota</taxon>
        <taxon>Neoptera</taxon>
        <taxon>Endopterygota</taxon>
        <taxon>Lepidoptera</taxon>
        <taxon>Glossata</taxon>
        <taxon>Ditrysia</taxon>
        <taxon>Papilionoidea</taxon>
        <taxon>Nymphalidae</taxon>
        <taxon>Danainae</taxon>
        <taxon>Danaini</taxon>
        <taxon>Danaina</taxon>
        <taxon>Danaus</taxon>
        <taxon>Danaus</taxon>
    </lineage>
</organism>
<dbReference type="Proteomes" id="UP000007151">
    <property type="component" value="Unassembled WGS sequence"/>
</dbReference>
<dbReference type="EMBL" id="AGBW02010886">
    <property type="protein sequence ID" value="OWR47577.1"/>
    <property type="molecule type" value="Genomic_DNA"/>
</dbReference>
<proteinExistence type="predicted"/>
<name>A0A212F1G8_DANPL</name>
<evidence type="ECO:0000313" key="2">
    <source>
        <dbReference type="Proteomes" id="UP000007151"/>
    </source>
</evidence>
<gene>
    <name evidence="1" type="ORF">KGM_209315</name>
</gene>
<dbReference type="STRING" id="278856.A0A212F1G8"/>
<keyword evidence="2" id="KW-1185">Reference proteome</keyword>